<reference evidence="2" key="2">
    <citation type="submission" date="2025-08" db="UniProtKB">
        <authorList>
            <consortium name="RefSeq"/>
        </authorList>
    </citation>
    <scope>IDENTIFICATION</scope>
    <source>
        <tissue evidence="2">Leaf</tissue>
    </source>
</reference>
<gene>
    <name evidence="2" type="primary">LOC142177148</name>
</gene>
<accession>A0AC58TWW6</accession>
<evidence type="ECO:0000313" key="1">
    <source>
        <dbReference type="Proteomes" id="UP000790787"/>
    </source>
</evidence>
<dbReference type="RefSeq" id="XP_075101716.1">
    <property type="nucleotide sequence ID" value="XM_075245615.1"/>
</dbReference>
<reference evidence="1" key="1">
    <citation type="journal article" date="2014" name="Nat. Commun.">
        <title>The tobacco genome sequence and its comparison with those of tomato and potato.</title>
        <authorList>
            <person name="Sierro N."/>
            <person name="Battey J.N."/>
            <person name="Ouadi S."/>
            <person name="Bakaher N."/>
            <person name="Bovet L."/>
            <person name="Willig A."/>
            <person name="Goepfert S."/>
            <person name="Peitsch M.C."/>
            <person name="Ivanov N.V."/>
        </authorList>
    </citation>
    <scope>NUCLEOTIDE SEQUENCE [LARGE SCALE GENOMIC DNA]</scope>
</reference>
<keyword evidence="1" id="KW-1185">Reference proteome</keyword>
<evidence type="ECO:0000313" key="2">
    <source>
        <dbReference type="RefSeq" id="XP_075101716.1"/>
    </source>
</evidence>
<dbReference type="Proteomes" id="UP000790787">
    <property type="component" value="Chromosome 23"/>
</dbReference>
<name>A0AC58TWW6_TOBAC</name>
<protein>
    <submittedName>
        <fullName evidence="2">Mitochondrial protein AtMg00860</fullName>
    </submittedName>
</protein>
<proteinExistence type="predicted"/>
<sequence>MVEDLFEVFTDEFSVVGDSFENFLDNLRQVFKIYEETNVVLNWKKCHFMVEEGIVLGHKISKQGIEVDRAKIEVISKFPPPTLVKGVRSFLGYAGFYQRFIKDFSKIASHMCKLLEKEAKFVFDEKCLKDFEDLKVKLTTTSIIVTPDWSLPFGLMCDAGGVDIGPMLG</sequence>
<organism evidence="1 2">
    <name type="scientific">Nicotiana tabacum</name>
    <name type="common">Common tobacco</name>
    <dbReference type="NCBI Taxonomy" id="4097"/>
    <lineage>
        <taxon>Eukaryota</taxon>
        <taxon>Viridiplantae</taxon>
        <taxon>Streptophyta</taxon>
        <taxon>Embryophyta</taxon>
        <taxon>Tracheophyta</taxon>
        <taxon>Spermatophyta</taxon>
        <taxon>Magnoliopsida</taxon>
        <taxon>eudicotyledons</taxon>
        <taxon>Gunneridae</taxon>
        <taxon>Pentapetalae</taxon>
        <taxon>asterids</taxon>
        <taxon>lamiids</taxon>
        <taxon>Solanales</taxon>
        <taxon>Solanaceae</taxon>
        <taxon>Nicotianoideae</taxon>
        <taxon>Nicotianeae</taxon>
        <taxon>Nicotiana</taxon>
    </lineage>
</organism>